<keyword evidence="1" id="KW-0472">Membrane</keyword>
<feature type="transmembrane region" description="Helical" evidence="1">
    <location>
        <begin position="35"/>
        <end position="54"/>
    </location>
</feature>
<protein>
    <submittedName>
        <fullName evidence="2">Uncharacterized protein</fullName>
    </submittedName>
</protein>
<proteinExistence type="predicted"/>
<comment type="caution">
    <text evidence="2">The sequence shown here is derived from an EMBL/GenBank/DDBJ whole genome shotgun (WGS) entry which is preliminary data.</text>
</comment>
<organism evidence="2 3">
    <name type="scientific">Paractinoplanes hotanensis</name>
    <dbReference type="NCBI Taxonomy" id="2906497"/>
    <lineage>
        <taxon>Bacteria</taxon>
        <taxon>Bacillati</taxon>
        <taxon>Actinomycetota</taxon>
        <taxon>Actinomycetes</taxon>
        <taxon>Micromonosporales</taxon>
        <taxon>Micromonosporaceae</taxon>
        <taxon>Paractinoplanes</taxon>
    </lineage>
</organism>
<evidence type="ECO:0000313" key="2">
    <source>
        <dbReference type="EMBL" id="MCM4076609.1"/>
    </source>
</evidence>
<evidence type="ECO:0000313" key="3">
    <source>
        <dbReference type="Proteomes" id="UP001523216"/>
    </source>
</evidence>
<reference evidence="2 3" key="1">
    <citation type="submission" date="2022-06" db="EMBL/GenBank/DDBJ databases">
        <title>Actinoplanes abujensis sp. nov., isolated from Nigerian arid soil.</title>
        <authorList>
            <person name="Ding P."/>
        </authorList>
    </citation>
    <scope>NUCLEOTIDE SEQUENCE [LARGE SCALE GENOMIC DNA]</scope>
    <source>
        <strain evidence="3">TRM88002</strain>
    </source>
</reference>
<dbReference type="EMBL" id="JAMQOL010000003">
    <property type="protein sequence ID" value="MCM4076609.1"/>
    <property type="molecule type" value="Genomic_DNA"/>
</dbReference>
<sequence>MRVPRVRTETGQLVILRFTPDEVEVHEVRPARQQAAKASAGGLLLAVGLALVATTAADRGPSWLDVALWVVCGAVFAVGAVGGLAWWLVTIARDRGLGPVRTIAPASVLSAASRADNGEVTVTLHQADGHDRTFSAVGHSGALLANQFARLLTPA</sequence>
<evidence type="ECO:0000256" key="1">
    <source>
        <dbReference type="SAM" id="Phobius"/>
    </source>
</evidence>
<keyword evidence="1" id="KW-0812">Transmembrane</keyword>
<name>A0ABT0XU01_9ACTN</name>
<accession>A0ABT0XU01</accession>
<dbReference type="Proteomes" id="UP001523216">
    <property type="component" value="Unassembled WGS sequence"/>
</dbReference>
<dbReference type="RefSeq" id="WP_251796510.1">
    <property type="nucleotide sequence ID" value="NZ_JAMQOL010000003.1"/>
</dbReference>
<feature type="transmembrane region" description="Helical" evidence="1">
    <location>
        <begin position="66"/>
        <end position="89"/>
    </location>
</feature>
<gene>
    <name evidence="2" type="ORF">LXN57_03405</name>
</gene>
<keyword evidence="1" id="KW-1133">Transmembrane helix</keyword>
<keyword evidence="3" id="KW-1185">Reference proteome</keyword>